<keyword evidence="3" id="KW-1185">Reference proteome</keyword>
<dbReference type="AlphaFoldDB" id="A0A0A6P772"/>
<name>A0A0A6P772_9GAMM</name>
<organism evidence="2 3">
    <name type="scientific">Candidatus Thiomargarita nelsonii</name>
    <dbReference type="NCBI Taxonomy" id="1003181"/>
    <lineage>
        <taxon>Bacteria</taxon>
        <taxon>Pseudomonadati</taxon>
        <taxon>Pseudomonadota</taxon>
        <taxon>Gammaproteobacteria</taxon>
        <taxon>Thiotrichales</taxon>
        <taxon>Thiotrichaceae</taxon>
        <taxon>Thiomargarita</taxon>
    </lineage>
</organism>
<dbReference type="InterPro" id="IPR020290">
    <property type="entry name" value="Gp88"/>
</dbReference>
<sequence length="275" mass="31304">MATKFVLESMNIAVSKTKSFTFFFDGNGKITAGNGTFENPVPNSFSLRQIADCPFATSTCKRECYVHGLKKAEPEIYEAYEANSKALREILENHDYMKIVAEAFAYWIVRRCPDGFRWHVSGDIISQAHAKFIESVCVLARLVPFWIYTRSFDYALPLMWVPNLTVNLSADEININRAIAIANKFGLRICYMVVNMDDPSLKKLPDSSVIMPSYELRGRVFDDPKQAPWWQSLTARQKRMVCPPDFFGQSEKRRCGPCKKCLVKYCAARSFPVGA</sequence>
<evidence type="ECO:0000313" key="2">
    <source>
        <dbReference type="EMBL" id="KHD06149.1"/>
    </source>
</evidence>
<dbReference type="Pfam" id="PF17338">
    <property type="entry name" value="GP88"/>
    <property type="match status" value="1"/>
</dbReference>
<feature type="domain" description="Gene product 88" evidence="1">
    <location>
        <begin position="25"/>
        <end position="262"/>
    </location>
</feature>
<gene>
    <name evidence="2" type="ORF">PN36_15535</name>
</gene>
<comment type="caution">
    <text evidence="2">The sequence shown here is derived from an EMBL/GenBank/DDBJ whole genome shotgun (WGS) entry which is preliminary data.</text>
</comment>
<proteinExistence type="predicted"/>
<accession>A0A0A6P772</accession>
<evidence type="ECO:0000259" key="1">
    <source>
        <dbReference type="Pfam" id="PF17338"/>
    </source>
</evidence>
<protein>
    <recommendedName>
        <fullName evidence="1">Gene product 88 domain-containing protein</fullName>
    </recommendedName>
</protein>
<dbReference type="Proteomes" id="UP000030428">
    <property type="component" value="Unassembled WGS sequence"/>
</dbReference>
<reference evidence="2 3" key="1">
    <citation type="journal article" date="2016" name="Front. Microbiol.">
        <title>Single-Cell (Meta-)Genomics of a Dimorphic Candidatus Thiomargarita nelsonii Reveals Genomic Plasticity.</title>
        <authorList>
            <person name="Flood B.E."/>
            <person name="Fliss P."/>
            <person name="Jones D.S."/>
            <person name="Dick G.J."/>
            <person name="Jain S."/>
            <person name="Kaster A.K."/>
            <person name="Winkel M."/>
            <person name="Mussmann M."/>
            <person name="Bailey J."/>
        </authorList>
    </citation>
    <scope>NUCLEOTIDE SEQUENCE [LARGE SCALE GENOMIC DNA]</scope>
    <source>
        <strain evidence="2">Hydrate Ridge</strain>
    </source>
</reference>
<dbReference type="EMBL" id="JSZA02000056">
    <property type="protein sequence ID" value="KHD06149.1"/>
    <property type="molecule type" value="Genomic_DNA"/>
</dbReference>
<evidence type="ECO:0000313" key="3">
    <source>
        <dbReference type="Proteomes" id="UP000030428"/>
    </source>
</evidence>